<evidence type="ECO:0000256" key="6">
    <source>
        <dbReference type="ARBA" id="ARBA00022603"/>
    </source>
</evidence>
<dbReference type="Pfam" id="PF01135">
    <property type="entry name" value="PCMT"/>
    <property type="match status" value="1"/>
</dbReference>
<proteinExistence type="inferred from homology"/>
<organism evidence="12 13">
    <name type="scientific">Streptomyces orinoci</name>
    <name type="common">Streptoverticillium orinoci</name>
    <dbReference type="NCBI Taxonomy" id="67339"/>
    <lineage>
        <taxon>Bacteria</taxon>
        <taxon>Bacillati</taxon>
        <taxon>Actinomycetota</taxon>
        <taxon>Actinomycetes</taxon>
        <taxon>Kitasatosporales</taxon>
        <taxon>Streptomycetaceae</taxon>
        <taxon>Streptomyces</taxon>
    </lineage>
</organism>
<keyword evidence="7" id="KW-0808">Transferase</keyword>
<evidence type="ECO:0000256" key="4">
    <source>
        <dbReference type="ARBA" id="ARBA00013346"/>
    </source>
</evidence>
<evidence type="ECO:0000256" key="3">
    <source>
        <dbReference type="ARBA" id="ARBA00011890"/>
    </source>
</evidence>
<gene>
    <name evidence="12" type="primary">tgmC</name>
    <name evidence="12" type="ORF">AB0L16_15365</name>
</gene>
<evidence type="ECO:0000256" key="8">
    <source>
        <dbReference type="ARBA" id="ARBA00022691"/>
    </source>
</evidence>
<dbReference type="InterPro" id="IPR026448">
    <property type="entry name" value="Methyltr_grasp"/>
</dbReference>
<dbReference type="SUPFAM" id="SSF53335">
    <property type="entry name" value="S-adenosyl-L-methionine-dependent methyltransferases"/>
    <property type="match status" value="1"/>
</dbReference>
<evidence type="ECO:0000256" key="10">
    <source>
        <dbReference type="ARBA" id="ARBA00031323"/>
    </source>
</evidence>
<keyword evidence="8" id="KW-0949">S-adenosyl-L-methionine</keyword>
<dbReference type="PANTHER" id="PTHR11579">
    <property type="entry name" value="PROTEIN-L-ISOASPARTATE O-METHYLTRANSFERASE"/>
    <property type="match status" value="1"/>
</dbReference>
<dbReference type="GO" id="GO:0008168">
    <property type="term" value="F:methyltransferase activity"/>
    <property type="evidence" value="ECO:0007669"/>
    <property type="project" value="UniProtKB-KW"/>
</dbReference>
<evidence type="ECO:0000313" key="12">
    <source>
        <dbReference type="EMBL" id="MEV5507836.1"/>
    </source>
</evidence>
<dbReference type="InterPro" id="IPR000682">
    <property type="entry name" value="PCMT"/>
</dbReference>
<reference evidence="12 13" key="1">
    <citation type="submission" date="2024-06" db="EMBL/GenBank/DDBJ databases">
        <title>The Natural Products Discovery Center: Release of the First 8490 Sequenced Strains for Exploring Actinobacteria Biosynthetic Diversity.</title>
        <authorList>
            <person name="Kalkreuter E."/>
            <person name="Kautsar S.A."/>
            <person name="Yang D."/>
            <person name="Bader C.D."/>
            <person name="Teijaro C.N."/>
            <person name="Fluegel L."/>
            <person name="Davis C.M."/>
            <person name="Simpson J.R."/>
            <person name="Lauterbach L."/>
            <person name="Steele A.D."/>
            <person name="Gui C."/>
            <person name="Meng S."/>
            <person name="Li G."/>
            <person name="Viehrig K."/>
            <person name="Ye F."/>
            <person name="Su P."/>
            <person name="Kiefer A.F."/>
            <person name="Nichols A."/>
            <person name="Cepeda A.J."/>
            <person name="Yan W."/>
            <person name="Fan B."/>
            <person name="Jiang Y."/>
            <person name="Adhikari A."/>
            <person name="Zheng C.-J."/>
            <person name="Schuster L."/>
            <person name="Cowan T.M."/>
            <person name="Smanski M.J."/>
            <person name="Chevrette M.G."/>
            <person name="De Carvalho L.P.S."/>
            <person name="Shen B."/>
        </authorList>
    </citation>
    <scope>NUCLEOTIDE SEQUENCE [LARGE SCALE GENOMIC DNA]</scope>
    <source>
        <strain evidence="12 13">NPDC052347</strain>
    </source>
</reference>
<keyword evidence="6 12" id="KW-0489">Methyltransferase</keyword>
<accession>A0ABV3JY75</accession>
<dbReference type="CDD" id="cd02440">
    <property type="entry name" value="AdoMet_MTases"/>
    <property type="match status" value="1"/>
</dbReference>
<evidence type="ECO:0000313" key="13">
    <source>
        <dbReference type="Proteomes" id="UP001552594"/>
    </source>
</evidence>
<dbReference type="EC" id="2.1.1.77" evidence="3"/>
<name>A0ABV3JY75_STRON</name>
<dbReference type="NCBIfam" id="TIGR04188">
    <property type="entry name" value="methyltr_grsp"/>
    <property type="match status" value="1"/>
</dbReference>
<dbReference type="RefSeq" id="WP_109281631.1">
    <property type="nucleotide sequence ID" value="NZ_JBFAUK010000010.1"/>
</dbReference>
<dbReference type="Gene3D" id="3.40.50.150">
    <property type="entry name" value="Vaccinia Virus protein VP39"/>
    <property type="match status" value="1"/>
</dbReference>
<dbReference type="GO" id="GO:0032259">
    <property type="term" value="P:methylation"/>
    <property type="evidence" value="ECO:0007669"/>
    <property type="project" value="UniProtKB-KW"/>
</dbReference>
<comment type="similarity">
    <text evidence="2">Belongs to the methyltransferase superfamily. L-isoaspartyl/D-aspartyl protein methyltransferase family.</text>
</comment>
<dbReference type="EMBL" id="JBFAUK010000010">
    <property type="protein sequence ID" value="MEV5507836.1"/>
    <property type="molecule type" value="Genomic_DNA"/>
</dbReference>
<dbReference type="InterPro" id="IPR029063">
    <property type="entry name" value="SAM-dependent_MTases_sf"/>
</dbReference>
<keyword evidence="5" id="KW-0963">Cytoplasm</keyword>
<dbReference type="Proteomes" id="UP001552594">
    <property type="component" value="Unassembled WGS sequence"/>
</dbReference>
<sequence length="406" mass="43761">MTERVPVIVNEEHAAALRRELADGIENNGDLRSTVWRAAVETVPRHEFVREYFRRVETPQGTQWTPVVPGPGDADAWLREVYTDQTLVTQLNGHVRPRDVAGPIHGDPTSSSTLPSLLVRMLQDLDPHNEDRVLLVGAGSGYSTCLMCERLSSKQVTAIEADQGAADRARKAIKAAGYTPAVITGDGLLGHPDNGPYDKLVAFCSVRSIPPAWLSQVRPGGTIVTTVSGWLYGSGLVRLVVGEDGTAEGRFLPGTVSFMIARSHAAPALSGVSQILGQDADERPARYGPAVLSDWTPQFVTQLAVPGAQYVGMSLEGGPMLDHLVDAPGESFATLVPATDCGHPTDRFTVRQGGRLRLWDMAEDALDTWKAVGAPPQTEFGLHITSDQQRVWLGSPDGPSWRLPVS</sequence>
<evidence type="ECO:0000256" key="2">
    <source>
        <dbReference type="ARBA" id="ARBA00005369"/>
    </source>
</evidence>
<evidence type="ECO:0000256" key="5">
    <source>
        <dbReference type="ARBA" id="ARBA00022490"/>
    </source>
</evidence>
<dbReference type="PANTHER" id="PTHR11579:SF0">
    <property type="entry name" value="PROTEIN-L-ISOASPARTATE(D-ASPARTATE) O-METHYLTRANSFERASE"/>
    <property type="match status" value="1"/>
</dbReference>
<comment type="caution">
    <text evidence="12">The sequence shown here is derived from an EMBL/GenBank/DDBJ whole genome shotgun (WGS) entry which is preliminary data.</text>
</comment>
<evidence type="ECO:0000256" key="11">
    <source>
        <dbReference type="ARBA" id="ARBA00031350"/>
    </source>
</evidence>
<protein>
    <recommendedName>
        <fullName evidence="4">Protein-L-isoaspartate O-methyltransferase</fullName>
        <ecNumber evidence="3">2.1.1.77</ecNumber>
    </recommendedName>
    <alternativeName>
        <fullName evidence="11">L-isoaspartyl protein carboxyl methyltransferase</fullName>
    </alternativeName>
    <alternativeName>
        <fullName evidence="9">Protein L-isoaspartyl methyltransferase</fullName>
    </alternativeName>
    <alternativeName>
        <fullName evidence="10">Protein-beta-aspartate methyltransferase</fullName>
    </alternativeName>
</protein>
<keyword evidence="13" id="KW-1185">Reference proteome</keyword>
<comment type="subcellular location">
    <subcellularLocation>
        <location evidence="1">Cytoplasm</location>
    </subcellularLocation>
</comment>
<evidence type="ECO:0000256" key="1">
    <source>
        <dbReference type="ARBA" id="ARBA00004496"/>
    </source>
</evidence>
<evidence type="ECO:0000256" key="7">
    <source>
        <dbReference type="ARBA" id="ARBA00022679"/>
    </source>
</evidence>
<evidence type="ECO:0000256" key="9">
    <source>
        <dbReference type="ARBA" id="ARBA00030757"/>
    </source>
</evidence>